<evidence type="ECO:0000256" key="2">
    <source>
        <dbReference type="ARBA" id="ARBA00016549"/>
    </source>
</evidence>
<dbReference type="InterPro" id="IPR036704">
    <property type="entry name" value="RraA/RraA-like_sf"/>
</dbReference>
<evidence type="ECO:0000256" key="4">
    <source>
        <dbReference type="ARBA" id="ARBA00030169"/>
    </source>
</evidence>
<dbReference type="InterPro" id="IPR005493">
    <property type="entry name" value="RraA/RraA-like"/>
</dbReference>
<name>A0A9X2HF85_9SPHN</name>
<keyword evidence="5" id="KW-0479">Metal-binding</keyword>
<keyword evidence="5" id="KW-0460">Magnesium</keyword>
<feature type="binding site" evidence="5">
    <location>
        <position position="109"/>
    </location>
    <ligand>
        <name>Mg(2+)</name>
        <dbReference type="ChEBI" id="CHEBI:18420"/>
    </ligand>
</feature>
<dbReference type="AlphaFoldDB" id="A0A9X2HF85"/>
<proteinExistence type="predicted"/>
<dbReference type="PANTHER" id="PTHR33254">
    <property type="entry name" value="4-HYDROXY-4-METHYL-2-OXOGLUTARATE ALDOLASE 3-RELATED"/>
    <property type="match status" value="1"/>
</dbReference>
<dbReference type="GO" id="GO:0046872">
    <property type="term" value="F:metal ion binding"/>
    <property type="evidence" value="ECO:0007669"/>
    <property type="project" value="UniProtKB-KW"/>
</dbReference>
<reference evidence="6" key="1">
    <citation type="submission" date="2022-05" db="EMBL/GenBank/DDBJ databases">
        <title>Sphingomonas sp. strain MG17 Genome sequencing and assembly.</title>
        <authorList>
            <person name="Kim I."/>
        </authorList>
    </citation>
    <scope>NUCLEOTIDE SEQUENCE</scope>
    <source>
        <strain evidence="6">MG17</strain>
    </source>
</reference>
<organism evidence="6 7">
    <name type="scientific">Sphingomonas tagetis</name>
    <dbReference type="NCBI Taxonomy" id="2949092"/>
    <lineage>
        <taxon>Bacteria</taxon>
        <taxon>Pseudomonadati</taxon>
        <taxon>Pseudomonadota</taxon>
        <taxon>Alphaproteobacteria</taxon>
        <taxon>Sphingomonadales</taxon>
        <taxon>Sphingomonadaceae</taxon>
        <taxon>Sphingomonas</taxon>
    </lineage>
</organism>
<keyword evidence="7" id="KW-1185">Reference proteome</keyword>
<comment type="cofactor">
    <cofactor evidence="5">
        <name>Mg(2+)</name>
        <dbReference type="ChEBI" id="CHEBI:18420"/>
    </cofactor>
</comment>
<accession>A0A9X2HF85</accession>
<feature type="binding site" evidence="5">
    <location>
        <begin position="86"/>
        <end position="89"/>
    </location>
    <ligand>
        <name>substrate</name>
    </ligand>
</feature>
<gene>
    <name evidence="6" type="ORF">M9978_06300</name>
</gene>
<dbReference type="Gene3D" id="3.50.30.40">
    <property type="entry name" value="Ribonuclease E inhibitor RraA/RraA-like"/>
    <property type="match status" value="1"/>
</dbReference>
<dbReference type="CDD" id="cd16841">
    <property type="entry name" value="RraA_family"/>
    <property type="match status" value="1"/>
</dbReference>
<dbReference type="SUPFAM" id="SSF89562">
    <property type="entry name" value="RraA-like"/>
    <property type="match status" value="1"/>
</dbReference>
<dbReference type="PANTHER" id="PTHR33254:SF4">
    <property type="entry name" value="4-HYDROXY-4-METHYL-2-OXOGLUTARATE ALDOLASE 3-RELATED"/>
    <property type="match status" value="1"/>
</dbReference>
<evidence type="ECO:0000256" key="5">
    <source>
        <dbReference type="PIRSR" id="PIRSR605493-1"/>
    </source>
</evidence>
<comment type="cofactor">
    <cofactor evidence="1">
        <name>a divalent metal cation</name>
        <dbReference type="ChEBI" id="CHEBI:60240"/>
    </cofactor>
</comment>
<dbReference type="Pfam" id="PF03737">
    <property type="entry name" value="RraA-like"/>
    <property type="match status" value="1"/>
</dbReference>
<evidence type="ECO:0000256" key="1">
    <source>
        <dbReference type="ARBA" id="ARBA00001968"/>
    </source>
</evidence>
<evidence type="ECO:0000313" key="7">
    <source>
        <dbReference type="Proteomes" id="UP001139451"/>
    </source>
</evidence>
<dbReference type="EMBL" id="JAMLDX010000003">
    <property type="protein sequence ID" value="MCP3730036.1"/>
    <property type="molecule type" value="Genomic_DNA"/>
</dbReference>
<sequence>MRLSDALLHRAAALSAASLHEASGRRGALPAQLKPIAPNLRLCGRALPIKSPPGDNLWLHRAIAAAQPGDVLVVDVGDAPEYGYWGEVMAVAAQARGIAGLLINGGVRDSVRMAEIGFSVVSSVIAIRGTGKDPAGVGQIGAPIRIGEVRIEHGDLVFADADGAFAIASSDAEAAVANAELRDREEGDILRRLRRGDSTIEIYDLPREVA</sequence>
<evidence type="ECO:0000256" key="3">
    <source>
        <dbReference type="ARBA" id="ARBA00029596"/>
    </source>
</evidence>
<dbReference type="Proteomes" id="UP001139451">
    <property type="component" value="Unassembled WGS sequence"/>
</dbReference>
<protein>
    <recommendedName>
        <fullName evidence="2">Putative 4-hydroxy-4-methyl-2-oxoglutarate aldolase</fullName>
    </recommendedName>
    <alternativeName>
        <fullName evidence="3">Regulator of ribonuclease activity homolog</fullName>
    </alternativeName>
    <alternativeName>
        <fullName evidence="4">RraA-like protein</fullName>
    </alternativeName>
</protein>
<comment type="caution">
    <text evidence="6">The sequence shown here is derived from an EMBL/GenBank/DDBJ whole genome shotgun (WGS) entry which is preliminary data.</text>
</comment>
<evidence type="ECO:0000313" key="6">
    <source>
        <dbReference type="EMBL" id="MCP3730036.1"/>
    </source>
</evidence>
<feature type="binding site" evidence="5">
    <location>
        <position position="108"/>
    </location>
    <ligand>
        <name>substrate</name>
    </ligand>
</feature>